<reference evidence="2" key="1">
    <citation type="journal article" date="2023" name="G3 (Bethesda)">
        <title>Genome assembly and association tests identify interacting loci associated with vigor, precocity, and sex in interspecific pistachio rootstocks.</title>
        <authorList>
            <person name="Palmer W."/>
            <person name="Jacygrad E."/>
            <person name="Sagayaradj S."/>
            <person name="Cavanaugh K."/>
            <person name="Han R."/>
            <person name="Bertier L."/>
            <person name="Beede B."/>
            <person name="Kafkas S."/>
            <person name="Golino D."/>
            <person name="Preece J."/>
            <person name="Michelmore R."/>
        </authorList>
    </citation>
    <scope>NUCLEOTIDE SEQUENCE [LARGE SCALE GENOMIC DNA]</scope>
</reference>
<evidence type="ECO:0000313" key="2">
    <source>
        <dbReference type="Proteomes" id="UP001163603"/>
    </source>
</evidence>
<accession>A0ACC0X1W6</accession>
<sequence length="96" mass="10456">MVAALIITIVFAATFIVPGGNGSAKGTPIFLHKPSFIVRRFFGVLVEEVNHWASHLVLSIASIMFPLLVEMISSTYGSSILQPSDSPEEQQRNTLL</sequence>
<evidence type="ECO:0000313" key="1">
    <source>
        <dbReference type="EMBL" id="KAJ0007274.1"/>
    </source>
</evidence>
<proteinExistence type="predicted"/>
<organism evidence="1 2">
    <name type="scientific">Pistacia integerrima</name>
    <dbReference type="NCBI Taxonomy" id="434235"/>
    <lineage>
        <taxon>Eukaryota</taxon>
        <taxon>Viridiplantae</taxon>
        <taxon>Streptophyta</taxon>
        <taxon>Embryophyta</taxon>
        <taxon>Tracheophyta</taxon>
        <taxon>Spermatophyta</taxon>
        <taxon>Magnoliopsida</taxon>
        <taxon>eudicotyledons</taxon>
        <taxon>Gunneridae</taxon>
        <taxon>Pentapetalae</taxon>
        <taxon>rosids</taxon>
        <taxon>malvids</taxon>
        <taxon>Sapindales</taxon>
        <taxon>Anacardiaceae</taxon>
        <taxon>Pistacia</taxon>
    </lineage>
</organism>
<dbReference type="Proteomes" id="UP001163603">
    <property type="component" value="Chromosome 15"/>
</dbReference>
<name>A0ACC0X1W6_9ROSI</name>
<keyword evidence="2" id="KW-1185">Reference proteome</keyword>
<protein>
    <submittedName>
        <fullName evidence="1">Uncharacterized protein</fullName>
    </submittedName>
</protein>
<gene>
    <name evidence="1" type="ORF">Pint_29083</name>
</gene>
<dbReference type="EMBL" id="CM047750">
    <property type="protein sequence ID" value="KAJ0007274.1"/>
    <property type="molecule type" value="Genomic_DNA"/>
</dbReference>
<comment type="caution">
    <text evidence="1">The sequence shown here is derived from an EMBL/GenBank/DDBJ whole genome shotgun (WGS) entry which is preliminary data.</text>
</comment>